<name>A0A495J7N9_9SPHI</name>
<protein>
    <submittedName>
        <fullName evidence="1">Uncharacterized protein</fullName>
    </submittedName>
</protein>
<dbReference type="AlphaFoldDB" id="A0A495J7N9"/>
<accession>A0A495J7N9</accession>
<reference evidence="1 2" key="1">
    <citation type="submission" date="2018-10" db="EMBL/GenBank/DDBJ databases">
        <title>Genomic Encyclopedia of Archaeal and Bacterial Type Strains, Phase II (KMG-II): from individual species to whole genera.</title>
        <authorList>
            <person name="Goeker M."/>
        </authorList>
    </citation>
    <scope>NUCLEOTIDE SEQUENCE [LARGE SCALE GENOMIC DNA]</scope>
    <source>
        <strain evidence="1 2">DSM 18602</strain>
    </source>
</reference>
<organism evidence="1 2">
    <name type="scientific">Mucilaginibacter gracilis</name>
    <dbReference type="NCBI Taxonomy" id="423350"/>
    <lineage>
        <taxon>Bacteria</taxon>
        <taxon>Pseudomonadati</taxon>
        <taxon>Bacteroidota</taxon>
        <taxon>Sphingobacteriia</taxon>
        <taxon>Sphingobacteriales</taxon>
        <taxon>Sphingobacteriaceae</taxon>
        <taxon>Mucilaginibacter</taxon>
    </lineage>
</organism>
<dbReference type="EMBL" id="RBKU01000001">
    <property type="protein sequence ID" value="RKR84029.1"/>
    <property type="molecule type" value="Genomic_DNA"/>
</dbReference>
<keyword evidence="2" id="KW-1185">Reference proteome</keyword>
<gene>
    <name evidence="1" type="ORF">BDD43_4247</name>
</gene>
<proteinExistence type="predicted"/>
<comment type="caution">
    <text evidence="1">The sequence shown here is derived from an EMBL/GenBank/DDBJ whole genome shotgun (WGS) entry which is preliminary data.</text>
</comment>
<dbReference type="Proteomes" id="UP000268007">
    <property type="component" value="Unassembled WGS sequence"/>
</dbReference>
<sequence>MQMRIYRSLMTNTDFDFETRLFGLMDRLRELLKDYDHEKYHPTV</sequence>
<evidence type="ECO:0000313" key="2">
    <source>
        <dbReference type="Proteomes" id="UP000268007"/>
    </source>
</evidence>
<evidence type="ECO:0000313" key="1">
    <source>
        <dbReference type="EMBL" id="RKR84029.1"/>
    </source>
</evidence>